<dbReference type="Proteomes" id="UP000011668">
    <property type="component" value="Unassembled WGS sequence"/>
</dbReference>
<organism evidence="1 2">
    <name type="scientific">Thanatephorus cucumeris (strain AG1-IA)</name>
    <name type="common">Rice sheath blight fungus</name>
    <name type="synonym">Rhizoctonia solani</name>
    <dbReference type="NCBI Taxonomy" id="983506"/>
    <lineage>
        <taxon>Eukaryota</taxon>
        <taxon>Fungi</taxon>
        <taxon>Dikarya</taxon>
        <taxon>Basidiomycota</taxon>
        <taxon>Agaricomycotina</taxon>
        <taxon>Agaricomycetes</taxon>
        <taxon>Cantharellales</taxon>
        <taxon>Ceratobasidiaceae</taxon>
        <taxon>Rhizoctonia</taxon>
        <taxon>Rhizoctonia solani AG-1</taxon>
    </lineage>
</organism>
<comment type="caution">
    <text evidence="1">The sequence shown here is derived from an EMBL/GenBank/DDBJ whole genome shotgun (WGS) entry which is preliminary data.</text>
</comment>
<protein>
    <submittedName>
        <fullName evidence="1">Uncharacterized protein</fullName>
    </submittedName>
</protein>
<dbReference type="AlphaFoldDB" id="L8WCQ1"/>
<evidence type="ECO:0000313" key="1">
    <source>
        <dbReference type="EMBL" id="ELU35951.1"/>
    </source>
</evidence>
<accession>L8WCQ1</accession>
<dbReference type="EMBL" id="AFRT01004768">
    <property type="protein sequence ID" value="ELU35951.1"/>
    <property type="molecule type" value="Genomic_DNA"/>
</dbReference>
<evidence type="ECO:0000313" key="2">
    <source>
        <dbReference type="Proteomes" id="UP000011668"/>
    </source>
</evidence>
<gene>
    <name evidence="1" type="ORF">AG1IA_10019</name>
</gene>
<sequence>MVSLLGSPCIQNVAHLVNRKFEIFIPIKRSFKTCRRSSCVCSLFIMHPGK</sequence>
<proteinExistence type="predicted"/>
<reference evidence="1 2" key="1">
    <citation type="journal article" date="2013" name="Nat. Commun.">
        <title>The evolution and pathogenic mechanisms of the rice sheath blight pathogen.</title>
        <authorList>
            <person name="Zheng A."/>
            <person name="Lin R."/>
            <person name="Xu L."/>
            <person name="Qin P."/>
            <person name="Tang C."/>
            <person name="Ai P."/>
            <person name="Zhang D."/>
            <person name="Liu Y."/>
            <person name="Sun Z."/>
            <person name="Feng H."/>
            <person name="Wang Y."/>
            <person name="Chen Y."/>
            <person name="Liang X."/>
            <person name="Fu R."/>
            <person name="Li Q."/>
            <person name="Zhang J."/>
            <person name="Yu X."/>
            <person name="Xie Z."/>
            <person name="Ding L."/>
            <person name="Guan P."/>
            <person name="Tang J."/>
            <person name="Liang Y."/>
            <person name="Wang S."/>
            <person name="Deng Q."/>
            <person name="Li S."/>
            <person name="Zhu J."/>
            <person name="Wang L."/>
            <person name="Liu H."/>
            <person name="Li P."/>
        </authorList>
    </citation>
    <scope>NUCLEOTIDE SEQUENCE [LARGE SCALE GENOMIC DNA]</scope>
    <source>
        <strain evidence="2">AG-1 IA</strain>
    </source>
</reference>
<keyword evidence="2" id="KW-1185">Reference proteome</keyword>
<dbReference type="HOGENOM" id="CLU_3126079_0_0_1"/>
<name>L8WCQ1_THACA</name>